<dbReference type="Pfam" id="PF00300">
    <property type="entry name" value="His_Phos_1"/>
    <property type="match status" value="1"/>
</dbReference>
<sequence>MTTFYFVRHGETIINRAQCFNGGGVDAALTASGEAAASRLGAYLDKQSFDAIISSPLQRAQTTAELLLQPTKAVQPAIQIDDRLKEMALGDWEGQPVAAQQNHPEFDHYFHHPDLFDAAAIHAETYQSVLARGQAVIDDYNQAYPDGQVLIVAHGIVLLFLMNTLLGVPFAEIRNQKMVANASLSILTGQAGHYQKQLWNQTMTED</sequence>
<dbReference type="OrthoDB" id="9782128at2"/>
<evidence type="ECO:0000256" key="1">
    <source>
        <dbReference type="PIRSR" id="PIRSR613078-1"/>
    </source>
</evidence>
<feature type="active site" description="Proton donor/acceptor" evidence="1">
    <location>
        <position position="86"/>
    </location>
</feature>
<feature type="binding site" evidence="2">
    <location>
        <begin position="8"/>
        <end position="15"/>
    </location>
    <ligand>
        <name>substrate</name>
    </ligand>
</feature>
<dbReference type="PATRIC" id="fig|1423747.3.peg.1323"/>
<feature type="active site" description="Tele-phosphohistidine intermediate" evidence="1">
    <location>
        <position position="9"/>
    </location>
</feature>
<name>A0A0R1RTS2_9LACO</name>
<dbReference type="Proteomes" id="UP000051264">
    <property type="component" value="Unassembled WGS sequence"/>
</dbReference>
<accession>A0A0R1RTS2</accession>
<dbReference type="EMBL" id="AZEX01000036">
    <property type="protein sequence ID" value="KRL60460.1"/>
    <property type="molecule type" value="Genomic_DNA"/>
</dbReference>
<reference evidence="4 5" key="1">
    <citation type="journal article" date="2015" name="Genome Announc.">
        <title>Expanding the biotechnology potential of lactobacilli through comparative genomics of 213 strains and associated genera.</title>
        <authorList>
            <person name="Sun Z."/>
            <person name="Harris H.M."/>
            <person name="McCann A."/>
            <person name="Guo C."/>
            <person name="Argimon S."/>
            <person name="Zhang W."/>
            <person name="Yang X."/>
            <person name="Jeffery I.B."/>
            <person name="Cooney J.C."/>
            <person name="Kagawa T.F."/>
            <person name="Liu W."/>
            <person name="Song Y."/>
            <person name="Salvetti E."/>
            <person name="Wrobel A."/>
            <person name="Rasinkangas P."/>
            <person name="Parkhill J."/>
            <person name="Rea M.C."/>
            <person name="O'Sullivan O."/>
            <person name="Ritari J."/>
            <person name="Douillard F.P."/>
            <person name="Paul Ross R."/>
            <person name="Yang R."/>
            <person name="Briner A.E."/>
            <person name="Felis G.E."/>
            <person name="de Vos W.M."/>
            <person name="Barrangou R."/>
            <person name="Klaenhammer T.R."/>
            <person name="Caufield P.W."/>
            <person name="Cui Y."/>
            <person name="Zhang H."/>
            <person name="O'Toole P.W."/>
        </authorList>
    </citation>
    <scope>NUCLEOTIDE SEQUENCE [LARGE SCALE GENOMIC DNA]</scope>
    <source>
        <strain evidence="4 5">DSM 14340</strain>
    </source>
</reference>
<dbReference type="SUPFAM" id="SSF53254">
    <property type="entry name" value="Phosphoglycerate mutase-like"/>
    <property type="match status" value="1"/>
</dbReference>
<keyword evidence="3" id="KW-0472">Membrane</keyword>
<dbReference type="STRING" id="1423747.FC69_GL001297"/>
<keyword evidence="3" id="KW-1133">Transmembrane helix</keyword>
<protein>
    <recommendedName>
        <fullName evidence="6">Phosphoglycerate mutase family protein</fullName>
    </recommendedName>
</protein>
<dbReference type="InterPro" id="IPR050275">
    <property type="entry name" value="PGM_Phosphatase"/>
</dbReference>
<dbReference type="CDD" id="cd07067">
    <property type="entry name" value="HP_PGM_like"/>
    <property type="match status" value="1"/>
</dbReference>
<feature type="binding site" evidence="2">
    <location>
        <position position="59"/>
    </location>
    <ligand>
        <name>substrate</name>
    </ligand>
</feature>
<gene>
    <name evidence="4" type="ORF">FC69_GL001297</name>
</gene>
<dbReference type="InterPro" id="IPR029033">
    <property type="entry name" value="His_PPase_superfam"/>
</dbReference>
<dbReference type="AlphaFoldDB" id="A0A0R1RTS2"/>
<dbReference type="PANTHER" id="PTHR48100">
    <property type="entry name" value="BROAD-SPECIFICITY PHOSPHATASE YOR283W-RELATED"/>
    <property type="match status" value="1"/>
</dbReference>
<dbReference type="GO" id="GO:0005737">
    <property type="term" value="C:cytoplasm"/>
    <property type="evidence" value="ECO:0007669"/>
    <property type="project" value="TreeGrafter"/>
</dbReference>
<evidence type="ECO:0000256" key="2">
    <source>
        <dbReference type="PIRSR" id="PIRSR613078-2"/>
    </source>
</evidence>
<proteinExistence type="predicted"/>
<keyword evidence="3" id="KW-0812">Transmembrane</keyword>
<dbReference type="PIRSF" id="PIRSF000709">
    <property type="entry name" value="6PFK_2-Ptase"/>
    <property type="match status" value="1"/>
</dbReference>
<dbReference type="SMART" id="SM00855">
    <property type="entry name" value="PGAM"/>
    <property type="match status" value="1"/>
</dbReference>
<dbReference type="GO" id="GO:0016791">
    <property type="term" value="F:phosphatase activity"/>
    <property type="evidence" value="ECO:0007669"/>
    <property type="project" value="TreeGrafter"/>
</dbReference>
<feature type="transmembrane region" description="Helical" evidence="3">
    <location>
        <begin position="149"/>
        <end position="168"/>
    </location>
</feature>
<dbReference type="InterPro" id="IPR013078">
    <property type="entry name" value="His_Pase_superF_clade-1"/>
</dbReference>
<dbReference type="PANTHER" id="PTHR48100:SF1">
    <property type="entry name" value="HISTIDINE PHOSPHATASE FAMILY PROTEIN-RELATED"/>
    <property type="match status" value="1"/>
</dbReference>
<evidence type="ECO:0000313" key="4">
    <source>
        <dbReference type="EMBL" id="KRL60460.1"/>
    </source>
</evidence>
<evidence type="ECO:0000256" key="3">
    <source>
        <dbReference type="SAM" id="Phobius"/>
    </source>
</evidence>
<dbReference type="Gene3D" id="3.40.50.1240">
    <property type="entry name" value="Phosphoglycerate mutase-like"/>
    <property type="match status" value="1"/>
</dbReference>
<comment type="caution">
    <text evidence="4">The sequence shown here is derived from an EMBL/GenBank/DDBJ whole genome shotgun (WGS) entry which is preliminary data.</text>
</comment>
<evidence type="ECO:0000313" key="5">
    <source>
        <dbReference type="Proteomes" id="UP000051264"/>
    </source>
</evidence>
<dbReference type="RefSeq" id="WP_025083802.1">
    <property type="nucleotide sequence ID" value="NZ_AZEX01000036.1"/>
</dbReference>
<organism evidence="4 5">
    <name type="scientific">Latilactobacillus fuchuensis DSM 14340 = JCM 11249</name>
    <dbReference type="NCBI Taxonomy" id="1423747"/>
    <lineage>
        <taxon>Bacteria</taxon>
        <taxon>Bacillati</taxon>
        <taxon>Bacillota</taxon>
        <taxon>Bacilli</taxon>
        <taxon>Lactobacillales</taxon>
        <taxon>Lactobacillaceae</taxon>
        <taxon>Latilactobacillus</taxon>
    </lineage>
</organism>
<dbReference type="eggNOG" id="COG0406">
    <property type="taxonomic scope" value="Bacteria"/>
</dbReference>
<evidence type="ECO:0008006" key="6">
    <source>
        <dbReference type="Google" id="ProtNLM"/>
    </source>
</evidence>